<evidence type="ECO:0000313" key="6">
    <source>
        <dbReference type="Proteomes" id="UP000821853"/>
    </source>
</evidence>
<feature type="compositionally biased region" description="Basic and acidic residues" evidence="3">
    <location>
        <begin position="485"/>
        <end position="494"/>
    </location>
</feature>
<dbReference type="PROSITE" id="PS50158">
    <property type="entry name" value="ZF_CCHC"/>
    <property type="match status" value="1"/>
</dbReference>
<feature type="compositionally biased region" description="Low complexity" evidence="3">
    <location>
        <begin position="495"/>
        <end position="515"/>
    </location>
</feature>
<evidence type="ECO:0000313" key="5">
    <source>
        <dbReference type="EMBL" id="KAH9382667.1"/>
    </source>
</evidence>
<dbReference type="AlphaFoldDB" id="A0A9J6H5R8"/>
<dbReference type="GO" id="GO:0008270">
    <property type="term" value="F:zinc ion binding"/>
    <property type="evidence" value="ECO:0007669"/>
    <property type="project" value="UniProtKB-KW"/>
</dbReference>
<gene>
    <name evidence="5" type="ORF">HPB48_023221</name>
</gene>
<feature type="compositionally biased region" description="Acidic residues" evidence="3">
    <location>
        <begin position="30"/>
        <end position="41"/>
    </location>
</feature>
<feature type="domain" description="CCHC-type" evidence="4">
    <location>
        <begin position="260"/>
        <end position="275"/>
    </location>
</feature>
<evidence type="ECO:0000256" key="1">
    <source>
        <dbReference type="PROSITE-ProRule" id="PRU00047"/>
    </source>
</evidence>
<feature type="compositionally biased region" description="Low complexity" evidence="3">
    <location>
        <begin position="588"/>
        <end position="599"/>
    </location>
</feature>
<dbReference type="EMBL" id="JABSTR010000134">
    <property type="protein sequence ID" value="KAH9382667.1"/>
    <property type="molecule type" value="Genomic_DNA"/>
</dbReference>
<dbReference type="InterPro" id="IPR001878">
    <property type="entry name" value="Znf_CCHC"/>
</dbReference>
<dbReference type="OMA" id="GHECTPK"/>
<feature type="compositionally biased region" description="Polar residues" evidence="3">
    <location>
        <begin position="602"/>
        <end position="611"/>
    </location>
</feature>
<feature type="region of interest" description="Disordered" evidence="3">
    <location>
        <begin position="473"/>
        <end position="544"/>
    </location>
</feature>
<comment type="caution">
    <text evidence="5">The sequence shown here is derived from an EMBL/GenBank/DDBJ whole genome shotgun (WGS) entry which is preliminary data.</text>
</comment>
<keyword evidence="1" id="KW-0479">Metal-binding</keyword>
<organism evidence="5 6">
    <name type="scientific">Haemaphysalis longicornis</name>
    <name type="common">Bush tick</name>
    <dbReference type="NCBI Taxonomy" id="44386"/>
    <lineage>
        <taxon>Eukaryota</taxon>
        <taxon>Metazoa</taxon>
        <taxon>Ecdysozoa</taxon>
        <taxon>Arthropoda</taxon>
        <taxon>Chelicerata</taxon>
        <taxon>Arachnida</taxon>
        <taxon>Acari</taxon>
        <taxon>Parasitiformes</taxon>
        <taxon>Ixodida</taxon>
        <taxon>Ixodoidea</taxon>
        <taxon>Ixodidae</taxon>
        <taxon>Haemaphysalinae</taxon>
        <taxon>Haemaphysalis</taxon>
    </lineage>
</organism>
<evidence type="ECO:0000259" key="4">
    <source>
        <dbReference type="PROSITE" id="PS50158"/>
    </source>
</evidence>
<proteinExistence type="predicted"/>
<feature type="region of interest" description="Disordered" evidence="3">
    <location>
        <begin position="329"/>
        <end position="428"/>
    </location>
</feature>
<feature type="region of interest" description="Disordered" evidence="3">
    <location>
        <begin position="588"/>
        <end position="611"/>
    </location>
</feature>
<feature type="compositionally biased region" description="Low complexity" evidence="3">
    <location>
        <begin position="355"/>
        <end position="364"/>
    </location>
</feature>
<evidence type="ECO:0000256" key="3">
    <source>
        <dbReference type="SAM" id="MobiDB-lite"/>
    </source>
</evidence>
<keyword evidence="1" id="KW-0862">Zinc</keyword>
<feature type="compositionally biased region" description="Basic residues" evidence="3">
    <location>
        <begin position="367"/>
        <end position="383"/>
    </location>
</feature>
<keyword evidence="1" id="KW-0863">Zinc-finger</keyword>
<name>A0A9J6H5R8_HAELO</name>
<dbReference type="OrthoDB" id="6488924at2759"/>
<feature type="compositionally biased region" description="Acidic residues" evidence="3">
    <location>
        <begin position="516"/>
        <end position="525"/>
    </location>
</feature>
<dbReference type="Proteomes" id="UP000821853">
    <property type="component" value="Unassembled WGS sequence"/>
</dbReference>
<sequence>MASSSTRETASPVEDFAASGPGISQMQVEVEGEEITTEDFQEGSGWTQVVRKPKIQGKEAARPASPERQSRPRERNQYAKRVIASTARASKMPNVLPSEDIKIVVRPRGGLNIAKLQATVATAIRAAARVSREDGAADTFCPNVHQNIVVVSTPDEGRARAYARIQSIRIGDRVHEVGAYQTTPDGTVKGIIRGVPVEDTPAEIHRNIVHPRNPLARGAQRIGNTTTVIVAFEGLKVPNYVCYETVLLRCSLYRKHIDVCRQCGRVGHRRDVCPNPSAKVCFDCGVNNPTEGHDCKVNCRICGGPHPTGDRDCKHRYKVPYVVTRRQWERKMEEQRARRQLPNPDEFPELRTPVERATTAATERSTSRSRKNSRGRSASRQRGRSMSGERVSWADATKAGIRKRGPSLQQSPGPSGGGNSGVKKGDKRDEEMELLKKNVVMLTRANELLNRKVAELVAALDKSNKEVMALKLGLPGRPTPTQQLAEERQCERRQQQPPHQQAERAQTPAAAAPQAMEEETVEDETTTVAAGPVPKKRATESLKERRINEKLNRMEEQHNLTISAFNEHFANIDTALQQIMAALQASGVQVPSQQHHPPQAWIEQQQHQLQQ</sequence>
<evidence type="ECO:0000256" key="2">
    <source>
        <dbReference type="SAM" id="Coils"/>
    </source>
</evidence>
<dbReference type="GO" id="GO:0003676">
    <property type="term" value="F:nucleic acid binding"/>
    <property type="evidence" value="ECO:0007669"/>
    <property type="project" value="InterPro"/>
</dbReference>
<keyword evidence="2" id="KW-0175">Coiled coil</keyword>
<feature type="region of interest" description="Disordered" evidence="3">
    <location>
        <begin position="1"/>
        <end position="77"/>
    </location>
</feature>
<protein>
    <recommendedName>
        <fullName evidence="4">CCHC-type domain-containing protein</fullName>
    </recommendedName>
</protein>
<keyword evidence="6" id="KW-1185">Reference proteome</keyword>
<feature type="compositionally biased region" description="Basic and acidic residues" evidence="3">
    <location>
        <begin position="68"/>
        <end position="77"/>
    </location>
</feature>
<dbReference type="VEuPathDB" id="VectorBase:HLOH_045379"/>
<accession>A0A9J6H5R8</accession>
<reference evidence="5 6" key="1">
    <citation type="journal article" date="2020" name="Cell">
        <title>Large-Scale Comparative Analyses of Tick Genomes Elucidate Their Genetic Diversity and Vector Capacities.</title>
        <authorList>
            <consortium name="Tick Genome and Microbiome Consortium (TIGMIC)"/>
            <person name="Jia N."/>
            <person name="Wang J."/>
            <person name="Shi W."/>
            <person name="Du L."/>
            <person name="Sun Y."/>
            <person name="Zhan W."/>
            <person name="Jiang J.F."/>
            <person name="Wang Q."/>
            <person name="Zhang B."/>
            <person name="Ji P."/>
            <person name="Bell-Sakyi L."/>
            <person name="Cui X.M."/>
            <person name="Yuan T.T."/>
            <person name="Jiang B.G."/>
            <person name="Yang W.F."/>
            <person name="Lam T.T."/>
            <person name="Chang Q.C."/>
            <person name="Ding S.J."/>
            <person name="Wang X.J."/>
            <person name="Zhu J.G."/>
            <person name="Ruan X.D."/>
            <person name="Zhao L."/>
            <person name="Wei J.T."/>
            <person name="Ye R.Z."/>
            <person name="Que T.C."/>
            <person name="Du C.H."/>
            <person name="Zhou Y.H."/>
            <person name="Cheng J.X."/>
            <person name="Dai P.F."/>
            <person name="Guo W.B."/>
            <person name="Han X.H."/>
            <person name="Huang E.J."/>
            <person name="Li L.F."/>
            <person name="Wei W."/>
            <person name="Gao Y.C."/>
            <person name="Liu J.Z."/>
            <person name="Shao H.Z."/>
            <person name="Wang X."/>
            <person name="Wang C.C."/>
            <person name="Yang T.C."/>
            <person name="Huo Q.B."/>
            <person name="Li W."/>
            <person name="Chen H.Y."/>
            <person name="Chen S.E."/>
            <person name="Zhou L.G."/>
            <person name="Ni X.B."/>
            <person name="Tian J.H."/>
            <person name="Sheng Y."/>
            <person name="Liu T."/>
            <person name="Pan Y.S."/>
            <person name="Xia L.Y."/>
            <person name="Li J."/>
            <person name="Zhao F."/>
            <person name="Cao W.C."/>
        </authorList>
    </citation>
    <scope>NUCLEOTIDE SEQUENCE [LARGE SCALE GENOMIC DNA]</scope>
    <source>
        <strain evidence="5">HaeL-2018</strain>
    </source>
</reference>
<feature type="coiled-coil region" evidence="2">
    <location>
        <begin position="432"/>
        <end position="466"/>
    </location>
</feature>